<accession>A0A2C9UP28</accession>
<dbReference type="CDD" id="cd00102">
    <property type="entry name" value="IPT"/>
    <property type="match status" value="1"/>
</dbReference>
<keyword evidence="7" id="KW-0805">Transcription regulation</keyword>
<dbReference type="Gene3D" id="2.60.40.10">
    <property type="entry name" value="Immunoglobulins"/>
    <property type="match status" value="1"/>
</dbReference>
<dbReference type="Gene3D" id="1.20.5.190">
    <property type="match status" value="1"/>
</dbReference>
<dbReference type="SUPFAM" id="SSF52540">
    <property type="entry name" value="P-loop containing nucleoside triphosphate hydrolases"/>
    <property type="match status" value="1"/>
</dbReference>
<dbReference type="AlphaFoldDB" id="A0A2C9UP28"/>
<keyword evidence="19" id="KW-1185">Reference proteome</keyword>
<dbReference type="SMART" id="SM00015">
    <property type="entry name" value="IQ"/>
    <property type="match status" value="3"/>
</dbReference>
<dbReference type="FunFam" id="2.60.40.10:FF:000314">
    <property type="entry name" value="Calmodulin-binding transcription activator 2"/>
    <property type="match status" value="1"/>
</dbReference>
<dbReference type="InterPro" id="IPR027417">
    <property type="entry name" value="P-loop_NTPase"/>
</dbReference>
<dbReference type="GO" id="GO:0003712">
    <property type="term" value="F:transcription coregulator activity"/>
    <property type="evidence" value="ECO:0000318"/>
    <property type="project" value="GO_Central"/>
</dbReference>
<comment type="caution">
    <text evidence="18">The sequence shown here is derived from an EMBL/GenBank/DDBJ whole genome shotgun (WGS) entry which is preliminary data.</text>
</comment>
<keyword evidence="5" id="KW-0106">Calcium</keyword>
<evidence type="ECO:0000256" key="9">
    <source>
        <dbReference type="ARBA" id="ARBA00023043"/>
    </source>
</evidence>
<evidence type="ECO:0000256" key="2">
    <source>
        <dbReference type="ARBA" id="ARBA00008267"/>
    </source>
</evidence>
<gene>
    <name evidence="18" type="ORF">MANES_13G010200v8</name>
</gene>
<evidence type="ECO:0000259" key="17">
    <source>
        <dbReference type="PROSITE" id="PS51437"/>
    </source>
</evidence>
<evidence type="ECO:0000256" key="11">
    <source>
        <dbReference type="ARBA" id="ARBA00023125"/>
    </source>
</evidence>
<evidence type="ECO:0000256" key="14">
    <source>
        <dbReference type="ARBA" id="ARBA00023242"/>
    </source>
</evidence>
<dbReference type="InterPro" id="IPR013783">
    <property type="entry name" value="Ig-like_fold"/>
</dbReference>
<comment type="subcellular location">
    <subcellularLocation>
        <location evidence="1">Nucleus</location>
    </subcellularLocation>
</comment>
<evidence type="ECO:0000256" key="7">
    <source>
        <dbReference type="ARBA" id="ARBA00023015"/>
    </source>
</evidence>
<dbReference type="GO" id="GO:0009409">
    <property type="term" value="P:response to cold"/>
    <property type="evidence" value="ECO:0007669"/>
    <property type="project" value="UniProtKB-ARBA"/>
</dbReference>
<evidence type="ECO:0000256" key="4">
    <source>
        <dbReference type="ARBA" id="ARBA00022737"/>
    </source>
</evidence>
<dbReference type="FunFam" id="1.20.5.190:FF:000003">
    <property type="entry name" value="Calmodulin-binding transcription activator 2"/>
    <property type="match status" value="1"/>
</dbReference>
<evidence type="ECO:0000256" key="6">
    <source>
        <dbReference type="ARBA" id="ARBA00022860"/>
    </source>
</evidence>
<dbReference type="InterPro" id="IPR036770">
    <property type="entry name" value="Ankyrin_rpt-contain_sf"/>
</dbReference>
<dbReference type="PROSITE" id="PS51437">
    <property type="entry name" value="CG_1"/>
    <property type="match status" value="1"/>
</dbReference>
<dbReference type="Pfam" id="PF12796">
    <property type="entry name" value="Ank_2"/>
    <property type="match status" value="1"/>
</dbReference>
<protein>
    <recommendedName>
        <fullName evidence="17">CG-1 domain-containing protein</fullName>
    </recommendedName>
</protein>
<dbReference type="SMR" id="A0A2C9UP28"/>
<dbReference type="Gene3D" id="1.25.40.20">
    <property type="entry name" value="Ankyrin repeat-containing domain"/>
    <property type="match status" value="1"/>
</dbReference>
<dbReference type="InterPro" id="IPR005559">
    <property type="entry name" value="CG-1_dom"/>
</dbReference>
<dbReference type="PANTHER" id="PTHR23335">
    <property type="entry name" value="CALMODULIN-BINDING TRANSCRIPTION ACTIVATOR CAMTA"/>
    <property type="match status" value="1"/>
</dbReference>
<feature type="compositionally biased region" description="Polar residues" evidence="16">
    <location>
        <begin position="134"/>
        <end position="167"/>
    </location>
</feature>
<evidence type="ECO:0000256" key="10">
    <source>
        <dbReference type="ARBA" id="ARBA00023054"/>
    </source>
</evidence>
<evidence type="ECO:0000256" key="13">
    <source>
        <dbReference type="ARBA" id="ARBA00023163"/>
    </source>
</evidence>
<feature type="repeat" description="ANK" evidence="15">
    <location>
        <begin position="653"/>
        <end position="685"/>
    </location>
</feature>
<proteinExistence type="inferred from homology"/>
<dbReference type="SMART" id="SM01076">
    <property type="entry name" value="CG-1"/>
    <property type="match status" value="1"/>
</dbReference>
<dbReference type="SMART" id="SM00248">
    <property type="entry name" value="ANK"/>
    <property type="match status" value="2"/>
</dbReference>
<dbReference type="EMBL" id="CM004399">
    <property type="protein sequence ID" value="OAY32332.1"/>
    <property type="molecule type" value="Genomic_DNA"/>
</dbReference>
<dbReference type="PANTHER" id="PTHR23335:SF1">
    <property type="entry name" value="CALMODULIN-BINDING TRANSCRIPTION ACTIVATOR, ISOFORM F"/>
    <property type="match status" value="1"/>
</dbReference>
<keyword evidence="3" id="KW-0597">Phosphoprotein</keyword>
<evidence type="ECO:0000256" key="15">
    <source>
        <dbReference type="PROSITE-ProRule" id="PRU00023"/>
    </source>
</evidence>
<dbReference type="Pfam" id="PF00612">
    <property type="entry name" value="IQ"/>
    <property type="match status" value="2"/>
</dbReference>
<evidence type="ECO:0000256" key="8">
    <source>
        <dbReference type="ARBA" id="ARBA00023016"/>
    </source>
</evidence>
<comment type="similarity">
    <text evidence="2">Belongs to the CAMTA family.</text>
</comment>
<dbReference type="OMA" id="CTEDINH"/>
<dbReference type="InterPro" id="IPR002909">
    <property type="entry name" value="IPT_dom"/>
</dbReference>
<evidence type="ECO:0000313" key="18">
    <source>
        <dbReference type="EMBL" id="OAY32332.1"/>
    </source>
</evidence>
<keyword evidence="12" id="KW-0010">Activator</keyword>
<keyword evidence="10" id="KW-0175">Coiled coil</keyword>
<dbReference type="Pfam" id="PF03859">
    <property type="entry name" value="CG-1"/>
    <property type="match status" value="1"/>
</dbReference>
<keyword evidence="6" id="KW-0112">Calmodulin-binding</keyword>
<dbReference type="GO" id="GO:0003690">
    <property type="term" value="F:double-stranded DNA binding"/>
    <property type="evidence" value="ECO:0000318"/>
    <property type="project" value="GO_Central"/>
</dbReference>
<feature type="domain" description="CG-1" evidence="17">
    <location>
        <begin position="8"/>
        <end position="134"/>
    </location>
</feature>
<keyword evidence="11" id="KW-0238">DNA-binding</keyword>
<dbReference type="InterPro" id="IPR014756">
    <property type="entry name" value="Ig_E-set"/>
</dbReference>
<dbReference type="GO" id="GO:0006357">
    <property type="term" value="P:regulation of transcription by RNA polymerase II"/>
    <property type="evidence" value="ECO:0000318"/>
    <property type="project" value="GO_Central"/>
</dbReference>
<feature type="compositionally biased region" description="Low complexity" evidence="16">
    <location>
        <begin position="176"/>
        <end position="189"/>
    </location>
</feature>
<reference evidence="19" key="1">
    <citation type="journal article" date="2016" name="Nat. Biotechnol.">
        <title>Sequencing wild and cultivated cassava and related species reveals extensive interspecific hybridization and genetic diversity.</title>
        <authorList>
            <person name="Bredeson J.V."/>
            <person name="Lyons J.B."/>
            <person name="Prochnik S.E."/>
            <person name="Wu G.A."/>
            <person name="Ha C.M."/>
            <person name="Edsinger-Gonzales E."/>
            <person name="Grimwood J."/>
            <person name="Schmutz J."/>
            <person name="Rabbi I.Y."/>
            <person name="Egesi C."/>
            <person name="Nauluvula P."/>
            <person name="Lebot V."/>
            <person name="Ndunguru J."/>
            <person name="Mkamilo G."/>
            <person name="Bart R.S."/>
            <person name="Setter T.L."/>
            <person name="Gleadow R.M."/>
            <person name="Kulakow P."/>
            <person name="Ferguson M.E."/>
            <person name="Rounsley S."/>
            <person name="Rokhsar D.S."/>
        </authorList>
    </citation>
    <scope>NUCLEOTIDE SEQUENCE [LARGE SCALE GENOMIC DNA]</scope>
    <source>
        <strain evidence="19">cv. AM560-2</strain>
    </source>
</reference>
<keyword evidence="13" id="KW-0804">Transcription</keyword>
<dbReference type="Gramene" id="Manes.13G010200.1.v8.1">
    <property type="protein sequence ID" value="Manes.13G010200.1.v8.1.CDS"/>
    <property type="gene ID" value="Manes.13G010200.v8.1"/>
</dbReference>
<dbReference type="InterPro" id="IPR002110">
    <property type="entry name" value="Ankyrin_rpt"/>
</dbReference>
<dbReference type="Proteomes" id="UP000091857">
    <property type="component" value="Chromosome 13"/>
</dbReference>
<dbReference type="Pfam" id="PF01833">
    <property type="entry name" value="TIG"/>
    <property type="match status" value="1"/>
</dbReference>
<evidence type="ECO:0000256" key="12">
    <source>
        <dbReference type="ARBA" id="ARBA00023159"/>
    </source>
</evidence>
<keyword evidence="14" id="KW-0539">Nucleus</keyword>
<evidence type="ECO:0000256" key="5">
    <source>
        <dbReference type="ARBA" id="ARBA00022837"/>
    </source>
</evidence>
<evidence type="ECO:0000256" key="3">
    <source>
        <dbReference type="ARBA" id="ARBA00022553"/>
    </source>
</evidence>
<dbReference type="OrthoDB" id="407555at2759"/>
<dbReference type="PROSITE" id="PS50096">
    <property type="entry name" value="IQ"/>
    <property type="match status" value="3"/>
</dbReference>
<keyword evidence="9 15" id="KW-0040">ANK repeat</keyword>
<keyword evidence="4" id="KW-0677">Repeat</keyword>
<dbReference type="GO" id="GO:0005634">
    <property type="term" value="C:nucleus"/>
    <property type="evidence" value="ECO:0000318"/>
    <property type="project" value="GO_Central"/>
</dbReference>
<dbReference type="PROSITE" id="PS50088">
    <property type="entry name" value="ANK_REPEAT"/>
    <property type="match status" value="1"/>
</dbReference>
<organism evidence="18 19">
    <name type="scientific">Manihot esculenta</name>
    <name type="common">Cassava</name>
    <name type="synonym">Jatropha manihot</name>
    <dbReference type="NCBI Taxonomy" id="3983"/>
    <lineage>
        <taxon>Eukaryota</taxon>
        <taxon>Viridiplantae</taxon>
        <taxon>Streptophyta</taxon>
        <taxon>Embryophyta</taxon>
        <taxon>Tracheophyta</taxon>
        <taxon>Spermatophyta</taxon>
        <taxon>Magnoliopsida</taxon>
        <taxon>eudicotyledons</taxon>
        <taxon>Gunneridae</taxon>
        <taxon>Pentapetalae</taxon>
        <taxon>rosids</taxon>
        <taxon>fabids</taxon>
        <taxon>Malpighiales</taxon>
        <taxon>Euphorbiaceae</taxon>
        <taxon>Crotonoideae</taxon>
        <taxon>Manihoteae</taxon>
        <taxon>Manihot</taxon>
    </lineage>
</organism>
<dbReference type="InterPro" id="IPR000048">
    <property type="entry name" value="IQ_motif_EF-hand-BS"/>
</dbReference>
<name>A0A2C9UP28_MANES</name>
<evidence type="ECO:0000256" key="1">
    <source>
        <dbReference type="ARBA" id="ARBA00004123"/>
    </source>
</evidence>
<dbReference type="STRING" id="3983.A0A2C9UP28"/>
<dbReference type="SUPFAM" id="SSF48403">
    <property type="entry name" value="Ankyrin repeat"/>
    <property type="match status" value="1"/>
</dbReference>
<dbReference type="PROSITE" id="PS50297">
    <property type="entry name" value="ANK_REP_REGION"/>
    <property type="match status" value="1"/>
</dbReference>
<feature type="region of interest" description="Disordered" evidence="16">
    <location>
        <begin position="134"/>
        <end position="192"/>
    </location>
</feature>
<evidence type="ECO:0000313" key="19">
    <source>
        <dbReference type="Proteomes" id="UP000091857"/>
    </source>
</evidence>
<evidence type="ECO:0000256" key="16">
    <source>
        <dbReference type="SAM" id="MobiDB-lite"/>
    </source>
</evidence>
<sequence length="991" mass="111138">MSQSGYDINVLFQEAQTRWLKPAEVLYILQNHEKYKFTHEPPHKPTSGSLFLFNKRVLRFFRRDGHNWRKKKDGRSVGEAHERLKVGNVEALNCYYAHGEQNPNFQRRSYWMLDPEYEHIVLVHYREVGEGKSTPRSAVQLSPGLSSAFSPSTTSHTTHNRDSTSAVSDLYDPDRSSSSPSSTEISSEIVTKDNGLETLTGFTSSPKDGVSQFLRRLEEHLSLNEDSIKETDPLCSEEGITNDPELLEFAKQISEKDHYVNMLHGPENIVNNQCYDFGEPPGLQLQSNNVVHLQDTGDGGKYHQPFVEYADGSKESISWNEVLESCKVSSGVDYQEKPQPSLREPAEEHEYSHWLNFNGNNVRNSSELLPQDVENFDIPLYSPVLGTHETNPDYYSMLYDEGHLGVPIEPDSSLTVSRQQKFTIREISPEWGFTSEATKVIIVGSFLCDPSESAWKCMFGETEVPTEIIQEGVLCCVAPPHLPGKVTFCVTSGNRESCSEVREFEYRAKSSCPHCNLTQMEVAKGPEELLLLVRFVQMLLSGSSMQKEDSIETGIQLLRKLKTDDGLWSRIIETLLIGNGTSTGTIDWLLEQLLKDKLQQWLSFKSQERRDQPSCTLSKKEQGIIHMVAGLGFEWALSPIISQGIGVNFRDINGWTALHWAARFGREKMIAALLAFGASAGVVTDPTSQDPVGKTPASIAADSGHKGLAGYLSEVALTSHLSSLTLGESELSKGSAEVEAEKTVDSISKGSFSAYEDQVSLKDTLAAVRNAAQAAARIQAAFRAHSFRKRQKEAAMLANSIDEYGLNSSDIHEVSAMSKLAFGNAHDYKSATLYIQKKYRGWKVRQDFLAFRRKVVKIQAHVRGYQVRKRYKVICWAVGILEKAVLRWRRKGVGLRGFRNEGEAIEDSEDEDILKLFRKQKVDAAIEEAVSRVLSMVDCLEARQQYRRMLERYREAKAEVIETSEAAATSADMENDDILPFQVGAASNYLT</sequence>
<keyword evidence="8" id="KW-0346">Stress response</keyword>
<dbReference type="GO" id="GO:0005516">
    <property type="term" value="F:calmodulin binding"/>
    <property type="evidence" value="ECO:0007669"/>
    <property type="project" value="UniProtKB-KW"/>
</dbReference>
<dbReference type="SUPFAM" id="SSF81296">
    <property type="entry name" value="E set domains"/>
    <property type="match status" value="1"/>
</dbReference>